<dbReference type="InterPro" id="IPR001054">
    <property type="entry name" value="A/G_cyclase"/>
</dbReference>
<dbReference type="SUPFAM" id="SSF55073">
    <property type="entry name" value="Nucleotide cyclase"/>
    <property type="match status" value="1"/>
</dbReference>
<sequence>MSVKSDDITSRISDILAEPWVIEDGQVVPKTENVSQKNGGKRLEATYLYADLADSTLLAKTYVPEFTARVMRMYLRAAVDAIRFKEGHIRSFDGDRVMGIFIGPRRRNNAVEAALHINWAVSEVINPQLEKHLKNSKTTWSLSHRVGIDDGKTLIVRGGARDNSDLISIGTAPNVAAKLSGIRKEPGTITITDRVYSRLNQKNKLMGEKPVWKNAVDRQVGPHTIKTYSTSGWRKP</sequence>
<dbReference type="Gene3D" id="3.30.70.1230">
    <property type="entry name" value="Nucleotide cyclase"/>
    <property type="match status" value="1"/>
</dbReference>
<feature type="domain" description="Guanylate cyclase" evidence="2">
    <location>
        <begin position="46"/>
        <end position="180"/>
    </location>
</feature>
<evidence type="ECO:0000256" key="1">
    <source>
        <dbReference type="ARBA" id="ARBA00005381"/>
    </source>
</evidence>
<organism evidence="3 4">
    <name type="scientific">Arthrobacter methylotrophus</name>
    <dbReference type="NCBI Taxonomy" id="121291"/>
    <lineage>
        <taxon>Bacteria</taxon>
        <taxon>Bacillati</taxon>
        <taxon>Actinomycetota</taxon>
        <taxon>Actinomycetes</taxon>
        <taxon>Micrococcales</taxon>
        <taxon>Micrococcaceae</taxon>
        <taxon>Arthrobacter</taxon>
    </lineage>
</organism>
<name>A0ABV5UM32_9MICC</name>
<reference evidence="3 4" key="1">
    <citation type="submission" date="2024-09" db="EMBL/GenBank/DDBJ databases">
        <authorList>
            <person name="Sun Q."/>
            <person name="Mori K."/>
        </authorList>
    </citation>
    <scope>NUCLEOTIDE SEQUENCE [LARGE SCALE GENOMIC DNA]</scope>
    <source>
        <strain evidence="3 4">JCM 13519</strain>
    </source>
</reference>
<comment type="caution">
    <text evidence="3">The sequence shown here is derived from an EMBL/GenBank/DDBJ whole genome shotgun (WGS) entry which is preliminary data.</text>
</comment>
<evidence type="ECO:0000313" key="4">
    <source>
        <dbReference type="Proteomes" id="UP001589536"/>
    </source>
</evidence>
<proteinExistence type="inferred from homology"/>
<dbReference type="InterPro" id="IPR029787">
    <property type="entry name" value="Nucleotide_cyclase"/>
</dbReference>
<protein>
    <submittedName>
        <fullName evidence="3">Adenylate/guanylate cyclase domain-containing protein</fullName>
    </submittedName>
</protein>
<dbReference type="EMBL" id="JBHMBH010000011">
    <property type="protein sequence ID" value="MFB9713471.1"/>
    <property type="molecule type" value="Genomic_DNA"/>
</dbReference>
<dbReference type="Proteomes" id="UP001589536">
    <property type="component" value="Unassembled WGS sequence"/>
</dbReference>
<gene>
    <name evidence="3" type="ORF">ACFFPI_04795</name>
</gene>
<accession>A0ABV5UM32</accession>
<dbReference type="RefSeq" id="WP_345050106.1">
    <property type="nucleotide sequence ID" value="NZ_JBHMBH010000011.1"/>
</dbReference>
<dbReference type="PANTHER" id="PTHR43081">
    <property type="entry name" value="ADENYLATE CYCLASE, TERMINAL-DIFFERENTIATION SPECIFIC-RELATED"/>
    <property type="match status" value="1"/>
</dbReference>
<dbReference type="PANTHER" id="PTHR43081:SF1">
    <property type="entry name" value="ADENYLATE CYCLASE, TERMINAL-DIFFERENTIATION SPECIFIC"/>
    <property type="match status" value="1"/>
</dbReference>
<evidence type="ECO:0000259" key="2">
    <source>
        <dbReference type="PROSITE" id="PS50125"/>
    </source>
</evidence>
<comment type="similarity">
    <text evidence="1">Belongs to the adenylyl cyclase class-3 family.</text>
</comment>
<dbReference type="PROSITE" id="PS50125">
    <property type="entry name" value="GUANYLATE_CYCLASE_2"/>
    <property type="match status" value="1"/>
</dbReference>
<evidence type="ECO:0000313" key="3">
    <source>
        <dbReference type="EMBL" id="MFB9713471.1"/>
    </source>
</evidence>
<keyword evidence="4" id="KW-1185">Reference proteome</keyword>
<dbReference type="InterPro" id="IPR050697">
    <property type="entry name" value="Adenylyl/Guanylyl_Cyclase_3/4"/>
</dbReference>